<keyword evidence="1" id="KW-1133">Transmembrane helix</keyword>
<dbReference type="PANTHER" id="PTHR23542">
    <property type="match status" value="1"/>
</dbReference>
<dbReference type="Gene3D" id="1.20.1250.20">
    <property type="entry name" value="MFS general substrate transporter like domains"/>
    <property type="match status" value="1"/>
</dbReference>
<evidence type="ECO:0000313" key="3">
    <source>
        <dbReference type="Proteomes" id="UP001305002"/>
    </source>
</evidence>
<keyword evidence="1" id="KW-0812">Transmembrane</keyword>
<feature type="transmembrane region" description="Helical" evidence="1">
    <location>
        <begin position="20"/>
        <end position="41"/>
    </location>
</feature>
<accession>A0ABZ0KEV2</accession>
<evidence type="ECO:0000313" key="2">
    <source>
        <dbReference type="EMBL" id="WOT36522.1"/>
    </source>
</evidence>
<proteinExistence type="predicted"/>
<feature type="transmembrane region" description="Helical" evidence="1">
    <location>
        <begin position="370"/>
        <end position="388"/>
    </location>
</feature>
<dbReference type="InterPro" id="IPR036259">
    <property type="entry name" value="MFS_trans_sf"/>
</dbReference>
<dbReference type="SUPFAM" id="SSF103473">
    <property type="entry name" value="MFS general substrate transporter"/>
    <property type="match status" value="1"/>
</dbReference>
<sequence length="402" mass="41027">MPHLTPYRRLFRLPGAGAFTAGNLIARLPMGMFSVSAVVMIAGTRDSYALAGAVTATGLAATAVVAPWTARLVDRHGQARVALPATVIAVLGSLALLLCVRHGAPDWTLFASYAATATTPNTGGMSRARWAYLLAGDAKALHTANSFEQAADELCFMLGPVLAAFLCGAFFPEAGTLVGAVLLLAGMLLFTTRRATEPPVRAHIPAKAPLSAPGMPPLLALCLAMGAVFGSTEVVTLAFADERGHRSAAGVVLALQAAGSCAAGLLYGASKPAGPAVSRLPWCVAAMTALLTLPLLAAVLTGSLPLLAGALLIAGMATAPTMVTTMTLVQQRTPEGRLNEGMTLAVTGLLGGIACGSALGGWTVERLSATAGYGIPVTAVAVALPLSLRRTSNRFTDQRSPH</sequence>
<dbReference type="Proteomes" id="UP001305002">
    <property type="component" value="Chromosome"/>
</dbReference>
<dbReference type="Pfam" id="PF07690">
    <property type="entry name" value="MFS_1"/>
    <property type="match status" value="1"/>
</dbReference>
<evidence type="ECO:0000256" key="1">
    <source>
        <dbReference type="SAM" id="Phobius"/>
    </source>
</evidence>
<feature type="transmembrane region" description="Helical" evidence="1">
    <location>
        <begin position="48"/>
        <end position="69"/>
    </location>
</feature>
<dbReference type="InterPro" id="IPR011701">
    <property type="entry name" value="MFS"/>
</dbReference>
<feature type="transmembrane region" description="Helical" evidence="1">
    <location>
        <begin position="246"/>
        <end position="268"/>
    </location>
</feature>
<gene>
    <name evidence="2" type="ORF">R5U08_21415</name>
</gene>
<feature type="transmembrane region" description="Helical" evidence="1">
    <location>
        <begin position="280"/>
        <end position="300"/>
    </location>
</feature>
<protein>
    <submittedName>
        <fullName evidence="2">MFS transporter</fullName>
    </submittedName>
</protein>
<dbReference type="PANTHER" id="PTHR23542:SF1">
    <property type="entry name" value="MAJOR FACILITATOR SUPERFAMILY (MFS) PROFILE DOMAIN-CONTAINING PROTEIN"/>
    <property type="match status" value="1"/>
</dbReference>
<reference evidence="2 3" key="2">
    <citation type="journal article" date="2024" name="Microb. Biotechnol.">
        <title>The involvement of multiple ABC transporters in daunorubicin efflux in Streptomyces coeruleorubidus.</title>
        <authorList>
            <person name="Dong J."/>
            <person name="Ning J."/>
            <person name="Tian Y."/>
            <person name="Li H."/>
            <person name="Chen H."/>
            <person name="Guan W."/>
        </authorList>
    </citation>
    <scope>NUCLEOTIDE SEQUENCE [LARGE SCALE GENOMIC DNA]</scope>
    <source>
        <strain evidence="2 3">CICC 11043</strain>
    </source>
</reference>
<feature type="transmembrane region" description="Helical" evidence="1">
    <location>
        <begin position="341"/>
        <end position="364"/>
    </location>
</feature>
<feature type="transmembrane region" description="Helical" evidence="1">
    <location>
        <begin position="81"/>
        <end position="100"/>
    </location>
</feature>
<feature type="transmembrane region" description="Helical" evidence="1">
    <location>
        <begin position="306"/>
        <end position="329"/>
    </location>
</feature>
<name>A0ABZ0KEV2_STRC4</name>
<keyword evidence="3" id="KW-1185">Reference proteome</keyword>
<dbReference type="EMBL" id="CP137524">
    <property type="protein sequence ID" value="WOT36522.1"/>
    <property type="molecule type" value="Genomic_DNA"/>
</dbReference>
<keyword evidence="1" id="KW-0472">Membrane</keyword>
<feature type="transmembrane region" description="Helical" evidence="1">
    <location>
        <begin position="217"/>
        <end position="240"/>
    </location>
</feature>
<reference evidence="2 3" key="1">
    <citation type="journal article" date="2021" name="J. Microbiol. Biotechnol.">
        <title>An Efficient Markerless Deletion System Suitable for the Industrial Strains of Streptomyces.</title>
        <authorList>
            <person name="Dong J."/>
            <person name="Wei J."/>
            <person name="Li H."/>
            <person name="Zhao S."/>
            <person name="Guan W."/>
        </authorList>
    </citation>
    <scope>NUCLEOTIDE SEQUENCE [LARGE SCALE GENOMIC DNA]</scope>
    <source>
        <strain evidence="2 3">CICC 11043</strain>
    </source>
</reference>
<organism evidence="2 3">
    <name type="scientific">Streptomyces coeruleorubidus</name>
    <dbReference type="NCBI Taxonomy" id="116188"/>
    <lineage>
        <taxon>Bacteria</taxon>
        <taxon>Bacillati</taxon>
        <taxon>Actinomycetota</taxon>
        <taxon>Actinomycetes</taxon>
        <taxon>Kitasatosporales</taxon>
        <taxon>Streptomycetaceae</taxon>
        <taxon>Streptomyces</taxon>
    </lineage>
</organism>